<protein>
    <submittedName>
        <fullName evidence="1">Pilus assembly protein HofP</fullName>
    </submittedName>
</protein>
<name>A0A0J0MAT3_9ENTR</name>
<dbReference type="Proteomes" id="UP000036013">
    <property type="component" value="Unassembled WGS sequence"/>
</dbReference>
<gene>
    <name evidence="1" type="ORF">ABF77_05650</name>
</gene>
<comment type="caution">
    <text evidence="1">The sequence shown here is derived from an EMBL/GenBank/DDBJ whole genome shotgun (WGS) entry which is preliminary data.</text>
</comment>
<evidence type="ECO:0000313" key="1">
    <source>
        <dbReference type="EMBL" id="KLQ06354.1"/>
    </source>
</evidence>
<dbReference type="InterPro" id="IPR019684">
    <property type="entry name" value="HofP"/>
</dbReference>
<organism evidence="1 2">
    <name type="scientific">Enterobacter roggenkampii</name>
    <dbReference type="NCBI Taxonomy" id="1812935"/>
    <lineage>
        <taxon>Bacteria</taxon>
        <taxon>Pseudomonadati</taxon>
        <taxon>Pseudomonadota</taxon>
        <taxon>Gammaproteobacteria</taxon>
        <taxon>Enterobacterales</taxon>
        <taxon>Enterobacteriaceae</taxon>
        <taxon>Enterobacter</taxon>
        <taxon>Enterobacter cloacae complex</taxon>
    </lineage>
</organism>
<dbReference type="OrthoDB" id="6562856at2"/>
<dbReference type="Pfam" id="PF10748">
    <property type="entry name" value="HofP"/>
    <property type="match status" value="1"/>
</dbReference>
<reference evidence="1 2" key="1">
    <citation type="submission" date="2015-06" db="EMBL/GenBank/DDBJ databases">
        <authorList>
            <person name="Adams M."/>
            <person name="Sutton G."/>
            <person name="Nelson K."/>
            <person name="Bonomo R."/>
            <person name="McCorrison J."/>
            <person name="Sanka R."/>
            <person name="Brinkac L."/>
            <person name="Nierman W."/>
        </authorList>
    </citation>
    <scope>NUCLEOTIDE SEQUENCE [LARGE SCALE GENOMIC DNA]</scope>
    <source>
        <strain evidence="1 2">GN02692</strain>
    </source>
</reference>
<accession>A0A1S2AN41</accession>
<accession>A0A0J0MAT3</accession>
<dbReference type="AlphaFoldDB" id="A0A0J0MAT3"/>
<evidence type="ECO:0000313" key="2">
    <source>
        <dbReference type="Proteomes" id="UP000036013"/>
    </source>
</evidence>
<sequence>MRNSARCLLVCSVLLLTGMRDPFRPPDDPCAIGELAQWRFRGMVEGQETIGILQDGEKRWHRLKMHERFPAGWRITAVNAAELAVDVGDTCDPGKWTWQREGTDKNEFTDNAVAAGVQPTAVGRRAKTGHAGGG</sequence>
<proteinExistence type="predicted"/>
<dbReference type="EMBL" id="LEDI01000010">
    <property type="protein sequence ID" value="KLQ06354.1"/>
    <property type="molecule type" value="Genomic_DNA"/>
</dbReference>
<dbReference type="RefSeq" id="WP_045333922.1">
    <property type="nucleotide sequence ID" value="NZ_CP033800.1"/>
</dbReference>